<dbReference type="InterPro" id="IPR012318">
    <property type="entry name" value="HTH_CRP"/>
</dbReference>
<evidence type="ECO:0000313" key="5">
    <source>
        <dbReference type="Proteomes" id="UP000478463"/>
    </source>
</evidence>
<dbReference type="InterPro" id="IPR000595">
    <property type="entry name" value="cNMP-bd_dom"/>
</dbReference>
<reference evidence="4 5" key="1">
    <citation type="submission" date="2020-10" db="EMBL/GenBank/DDBJ databases">
        <title>Eggerthella sp. nov., isolated from human feces.</title>
        <authorList>
            <person name="Yajun G."/>
        </authorList>
    </citation>
    <scope>NUCLEOTIDE SEQUENCE [LARGE SCALE GENOMIC DNA]</scope>
    <source>
        <strain evidence="4 5">HF-1101</strain>
    </source>
</reference>
<evidence type="ECO:0000313" key="4">
    <source>
        <dbReference type="EMBL" id="QOS68146.1"/>
    </source>
</evidence>
<dbReference type="SMART" id="SM00100">
    <property type="entry name" value="cNMP"/>
    <property type="match status" value="1"/>
</dbReference>
<evidence type="ECO:0000256" key="1">
    <source>
        <dbReference type="ARBA" id="ARBA00023015"/>
    </source>
</evidence>
<dbReference type="EMBL" id="CP063310">
    <property type="protein sequence ID" value="QOS68146.1"/>
    <property type="molecule type" value="Genomic_DNA"/>
</dbReference>
<dbReference type="PANTHER" id="PTHR24567">
    <property type="entry name" value="CRP FAMILY TRANSCRIPTIONAL REGULATORY PROTEIN"/>
    <property type="match status" value="1"/>
</dbReference>
<dbReference type="InterPro" id="IPR050397">
    <property type="entry name" value="Env_Response_Regulators"/>
</dbReference>
<dbReference type="Proteomes" id="UP000478463">
    <property type="component" value="Chromosome"/>
</dbReference>
<proteinExistence type="predicted"/>
<dbReference type="Pfam" id="PF13545">
    <property type="entry name" value="HTH_Crp_2"/>
    <property type="match status" value="1"/>
</dbReference>
<dbReference type="Pfam" id="PF00027">
    <property type="entry name" value="cNMP_binding"/>
    <property type="match status" value="1"/>
</dbReference>
<evidence type="ECO:0000256" key="3">
    <source>
        <dbReference type="ARBA" id="ARBA00023163"/>
    </source>
</evidence>
<sequence length="243" mass="26905">MFWPDKGDIASEIPTKDELIGMLQETGVDYRVRRVPKGVLFGWGEEPHKSAHFVVEGMVEIYKLERDGRKKTLYFCKKGDFFGFQILGDSCVPIATASACADSELIAIPKESFFKALHTCPDFADMVVKYLYNLISVLTNESVQSAFYATAQRVPMLLLSLGRDEQGSHDAAADAAADDGTSVPIIVKYNNSDLANILGISRNSVTSSISRLQEQGIVAKRRNSIEILDMDRLEKVTLLESSE</sequence>
<accession>A0A6L7IMY3</accession>
<organism evidence="4 5">
    <name type="scientific">Eggerthella guodeyinii</name>
    <dbReference type="NCBI Taxonomy" id="2690837"/>
    <lineage>
        <taxon>Bacteria</taxon>
        <taxon>Bacillati</taxon>
        <taxon>Actinomycetota</taxon>
        <taxon>Coriobacteriia</taxon>
        <taxon>Eggerthellales</taxon>
        <taxon>Eggerthellaceae</taxon>
        <taxon>Eggerthella</taxon>
    </lineage>
</organism>
<dbReference type="RefSeq" id="WP_160940966.1">
    <property type="nucleotide sequence ID" value="NZ_CP063310.1"/>
</dbReference>
<evidence type="ECO:0000256" key="2">
    <source>
        <dbReference type="ARBA" id="ARBA00023125"/>
    </source>
</evidence>
<dbReference type="Gene3D" id="2.60.120.10">
    <property type="entry name" value="Jelly Rolls"/>
    <property type="match status" value="1"/>
</dbReference>
<dbReference type="PROSITE" id="PS51063">
    <property type="entry name" value="HTH_CRP_2"/>
    <property type="match status" value="1"/>
</dbReference>
<dbReference type="GO" id="GO:0005829">
    <property type="term" value="C:cytosol"/>
    <property type="evidence" value="ECO:0007669"/>
    <property type="project" value="TreeGrafter"/>
</dbReference>
<dbReference type="PROSITE" id="PS50042">
    <property type="entry name" value="CNMP_BINDING_3"/>
    <property type="match status" value="1"/>
</dbReference>
<gene>
    <name evidence="4" type="ORF">GS424_016920</name>
</gene>
<dbReference type="CDD" id="cd00038">
    <property type="entry name" value="CAP_ED"/>
    <property type="match status" value="1"/>
</dbReference>
<name>A0A6L7IMY3_9ACTN</name>
<keyword evidence="3" id="KW-0804">Transcription</keyword>
<dbReference type="GO" id="GO:0003677">
    <property type="term" value="F:DNA binding"/>
    <property type="evidence" value="ECO:0007669"/>
    <property type="project" value="UniProtKB-KW"/>
</dbReference>
<dbReference type="SUPFAM" id="SSF51206">
    <property type="entry name" value="cAMP-binding domain-like"/>
    <property type="match status" value="1"/>
</dbReference>
<dbReference type="InterPro" id="IPR018490">
    <property type="entry name" value="cNMP-bd_dom_sf"/>
</dbReference>
<dbReference type="InterPro" id="IPR014710">
    <property type="entry name" value="RmlC-like_jellyroll"/>
</dbReference>
<dbReference type="GO" id="GO:0003700">
    <property type="term" value="F:DNA-binding transcription factor activity"/>
    <property type="evidence" value="ECO:0007669"/>
    <property type="project" value="TreeGrafter"/>
</dbReference>
<protein>
    <submittedName>
        <fullName evidence="4">Crp/Fnr family transcriptional regulator</fullName>
    </submittedName>
</protein>
<dbReference type="InterPro" id="IPR036390">
    <property type="entry name" value="WH_DNA-bd_sf"/>
</dbReference>
<dbReference type="KEGG" id="egd:GS424_016920"/>
<dbReference type="PANTHER" id="PTHR24567:SF26">
    <property type="entry name" value="REGULATORY PROTEIN YEIL"/>
    <property type="match status" value="1"/>
</dbReference>
<dbReference type="SMART" id="SM00419">
    <property type="entry name" value="HTH_CRP"/>
    <property type="match status" value="1"/>
</dbReference>
<keyword evidence="2" id="KW-0238">DNA-binding</keyword>
<dbReference type="SUPFAM" id="SSF46785">
    <property type="entry name" value="Winged helix' DNA-binding domain"/>
    <property type="match status" value="1"/>
</dbReference>
<keyword evidence="1" id="KW-0805">Transcription regulation</keyword>
<dbReference type="AlphaFoldDB" id="A0A6L7IMY3"/>